<evidence type="ECO:0000313" key="1">
    <source>
        <dbReference type="EMBL" id="KAK7501716.1"/>
    </source>
</evidence>
<evidence type="ECO:0000313" key="2">
    <source>
        <dbReference type="Proteomes" id="UP001519460"/>
    </source>
</evidence>
<gene>
    <name evidence="1" type="ORF">BaRGS_00007147</name>
</gene>
<sequence length="107" mass="11551">MDGLQVTDPILCLTAGQIACLPHVTHEGELSRESAGLGTSRHTYNHQFTITPVFPSGHYETFSIGTSGPVWCCLNSGYLLIRPLVVSCGFQVFRLGFGVVAPTFILP</sequence>
<dbReference type="Proteomes" id="UP001519460">
    <property type="component" value="Unassembled WGS sequence"/>
</dbReference>
<protein>
    <submittedName>
        <fullName evidence="1">Uncharacterized protein</fullName>
    </submittedName>
</protein>
<dbReference type="AlphaFoldDB" id="A0ABD0LQH6"/>
<accession>A0ABD0LQH6</accession>
<organism evidence="1 2">
    <name type="scientific">Batillaria attramentaria</name>
    <dbReference type="NCBI Taxonomy" id="370345"/>
    <lineage>
        <taxon>Eukaryota</taxon>
        <taxon>Metazoa</taxon>
        <taxon>Spiralia</taxon>
        <taxon>Lophotrochozoa</taxon>
        <taxon>Mollusca</taxon>
        <taxon>Gastropoda</taxon>
        <taxon>Caenogastropoda</taxon>
        <taxon>Sorbeoconcha</taxon>
        <taxon>Cerithioidea</taxon>
        <taxon>Batillariidae</taxon>
        <taxon>Batillaria</taxon>
    </lineage>
</organism>
<keyword evidence="2" id="KW-1185">Reference proteome</keyword>
<dbReference type="EMBL" id="JACVVK020000030">
    <property type="protein sequence ID" value="KAK7501716.1"/>
    <property type="molecule type" value="Genomic_DNA"/>
</dbReference>
<proteinExistence type="predicted"/>
<name>A0ABD0LQH6_9CAEN</name>
<comment type="caution">
    <text evidence="1">The sequence shown here is derived from an EMBL/GenBank/DDBJ whole genome shotgun (WGS) entry which is preliminary data.</text>
</comment>
<reference evidence="1 2" key="1">
    <citation type="journal article" date="2023" name="Sci. Data">
        <title>Genome assembly of the Korean intertidal mud-creeper Batillaria attramentaria.</title>
        <authorList>
            <person name="Patra A.K."/>
            <person name="Ho P.T."/>
            <person name="Jun S."/>
            <person name="Lee S.J."/>
            <person name="Kim Y."/>
            <person name="Won Y.J."/>
        </authorList>
    </citation>
    <scope>NUCLEOTIDE SEQUENCE [LARGE SCALE GENOMIC DNA]</scope>
    <source>
        <strain evidence="1">Wonlab-2016</strain>
    </source>
</reference>